<keyword evidence="3" id="KW-0732">Signal</keyword>
<dbReference type="HOGENOM" id="CLU_850430_0_0_1"/>
<dbReference type="Gene3D" id="3.40.50.1820">
    <property type="entry name" value="alpha/beta hydrolase"/>
    <property type="match status" value="1"/>
</dbReference>
<keyword evidence="2" id="KW-0645">Protease</keyword>
<reference evidence="6 7" key="1">
    <citation type="journal article" date="2012" name="Eukaryot. Cell">
        <title>Genome sequence of the Trichosporon asahii environmental strain CBS 8904.</title>
        <authorList>
            <person name="Yang R.Y."/>
            <person name="Li H.T."/>
            <person name="Zhu H."/>
            <person name="Zhou G.P."/>
            <person name="Wang M."/>
            <person name="Wang L."/>
        </authorList>
    </citation>
    <scope>NUCLEOTIDE SEQUENCE [LARGE SCALE GENOMIC DNA]</scope>
    <source>
        <strain evidence="6 7">CBS 8904</strain>
    </source>
</reference>
<dbReference type="PANTHER" id="PTHR11010:SF117">
    <property type="entry name" value="SERINE PROTEASE 16"/>
    <property type="match status" value="1"/>
</dbReference>
<dbReference type="InParanoid" id="K1VY52"/>
<dbReference type="Pfam" id="PF05577">
    <property type="entry name" value="Peptidase_S28"/>
    <property type="match status" value="1"/>
</dbReference>
<name>K1VY52_TRIAC</name>
<dbReference type="eggNOG" id="KOG2182">
    <property type="taxonomic scope" value="Eukaryota"/>
</dbReference>
<dbReference type="GO" id="GO:0006508">
    <property type="term" value="P:proteolysis"/>
    <property type="evidence" value="ECO:0007669"/>
    <property type="project" value="UniProtKB-KW"/>
</dbReference>
<proteinExistence type="inferred from homology"/>
<dbReference type="InterPro" id="IPR029058">
    <property type="entry name" value="AB_hydrolase_fold"/>
</dbReference>
<dbReference type="GO" id="GO:0070008">
    <property type="term" value="F:serine-type exopeptidase activity"/>
    <property type="evidence" value="ECO:0007669"/>
    <property type="project" value="InterPro"/>
</dbReference>
<evidence type="ECO:0000256" key="5">
    <source>
        <dbReference type="ARBA" id="ARBA00023180"/>
    </source>
</evidence>
<comment type="similarity">
    <text evidence="1">Belongs to the peptidase S28 family.</text>
</comment>
<evidence type="ECO:0000313" key="6">
    <source>
        <dbReference type="EMBL" id="EKD04462.1"/>
    </source>
</evidence>
<dbReference type="EMBL" id="AMBO01000224">
    <property type="protein sequence ID" value="EKD04462.1"/>
    <property type="molecule type" value="Genomic_DNA"/>
</dbReference>
<dbReference type="GO" id="GO:0008239">
    <property type="term" value="F:dipeptidyl-peptidase activity"/>
    <property type="evidence" value="ECO:0007669"/>
    <property type="project" value="TreeGrafter"/>
</dbReference>
<gene>
    <name evidence="6" type="ORF">A1Q2_01238</name>
</gene>
<dbReference type="Proteomes" id="UP000006757">
    <property type="component" value="Unassembled WGS sequence"/>
</dbReference>
<keyword evidence="5" id="KW-0325">Glycoprotein</keyword>
<comment type="caution">
    <text evidence="6">The sequence shown here is derived from an EMBL/GenBank/DDBJ whole genome shotgun (WGS) entry which is preliminary data.</text>
</comment>
<evidence type="ECO:0000256" key="3">
    <source>
        <dbReference type="ARBA" id="ARBA00022729"/>
    </source>
</evidence>
<dbReference type="PANTHER" id="PTHR11010">
    <property type="entry name" value="PROTEASE S28 PRO-X CARBOXYPEPTIDASE-RELATED"/>
    <property type="match status" value="1"/>
</dbReference>
<dbReference type="AlphaFoldDB" id="K1VY52"/>
<keyword evidence="7" id="KW-1185">Reference proteome</keyword>
<protein>
    <submittedName>
        <fullName evidence="6">Uncharacterized protein</fullName>
    </submittedName>
</protein>
<evidence type="ECO:0000256" key="4">
    <source>
        <dbReference type="ARBA" id="ARBA00022801"/>
    </source>
</evidence>
<dbReference type="InterPro" id="IPR008758">
    <property type="entry name" value="Peptidase_S28"/>
</dbReference>
<evidence type="ECO:0000256" key="2">
    <source>
        <dbReference type="ARBA" id="ARBA00022670"/>
    </source>
</evidence>
<evidence type="ECO:0000313" key="7">
    <source>
        <dbReference type="Proteomes" id="UP000006757"/>
    </source>
</evidence>
<evidence type="ECO:0000256" key="1">
    <source>
        <dbReference type="ARBA" id="ARBA00011079"/>
    </source>
</evidence>
<organism evidence="6 7">
    <name type="scientific">Trichosporon asahii var. asahii (strain CBS 8904)</name>
    <name type="common">Yeast</name>
    <dbReference type="NCBI Taxonomy" id="1220162"/>
    <lineage>
        <taxon>Eukaryota</taxon>
        <taxon>Fungi</taxon>
        <taxon>Dikarya</taxon>
        <taxon>Basidiomycota</taxon>
        <taxon>Agaricomycotina</taxon>
        <taxon>Tremellomycetes</taxon>
        <taxon>Trichosporonales</taxon>
        <taxon>Trichosporonaceae</taxon>
        <taxon>Trichosporon</taxon>
    </lineage>
</organism>
<sequence length="327" mass="36660">MSQAPTCPGELISHSLQSSEFEFEQEQDCHRLLSTEIRGREGRMFRSVGDSGITELGPSISRSVPSITLISGPTLMNVKKDAARFNHYGLHITQHYSAISSGHAVTNVVNFANATRVWIRNTGSCGRNESTLAECYDTSDGSPAAEKRKSDTLRDTWRPWIWQQCTEFGYFFGPAKEGGVLSKYLTYDVHHRVCRQSFPAGSKYQIPERPDTEKVNCHGGREINVERVLFTAGEQDPWRPAMPNAEGVNRPNTTSQAQYLMPGGGHCWDSQGYDAIDSGGGKDGNEPEPDLIRNTHNFQMGIVKAWLNDWKKPGRRSIEKRQRIRVL</sequence>
<keyword evidence="4" id="KW-0378">Hydrolase</keyword>
<accession>K1VY52</accession>